<organism evidence="2 3">
    <name type="scientific">Massariosphaeria phaeospora</name>
    <dbReference type="NCBI Taxonomy" id="100035"/>
    <lineage>
        <taxon>Eukaryota</taxon>
        <taxon>Fungi</taxon>
        <taxon>Dikarya</taxon>
        <taxon>Ascomycota</taxon>
        <taxon>Pezizomycotina</taxon>
        <taxon>Dothideomycetes</taxon>
        <taxon>Pleosporomycetidae</taxon>
        <taxon>Pleosporales</taxon>
        <taxon>Pleosporales incertae sedis</taxon>
        <taxon>Massariosphaeria</taxon>
    </lineage>
</organism>
<reference evidence="2 3" key="1">
    <citation type="submission" date="2020-01" db="EMBL/GenBank/DDBJ databases">
        <authorList>
            <consortium name="DOE Joint Genome Institute"/>
            <person name="Haridas S."/>
            <person name="Albert R."/>
            <person name="Binder M."/>
            <person name="Bloem J."/>
            <person name="Labutti K."/>
            <person name="Salamov A."/>
            <person name="Andreopoulos B."/>
            <person name="Baker S.E."/>
            <person name="Barry K."/>
            <person name="Bills G."/>
            <person name="Bluhm B.H."/>
            <person name="Cannon C."/>
            <person name="Castanera R."/>
            <person name="Culley D.E."/>
            <person name="Daum C."/>
            <person name="Ezra D."/>
            <person name="Gonzalez J.B."/>
            <person name="Henrissat B."/>
            <person name="Kuo A."/>
            <person name="Liang C."/>
            <person name="Lipzen A."/>
            <person name="Lutzoni F."/>
            <person name="Magnuson J."/>
            <person name="Mondo S."/>
            <person name="Nolan M."/>
            <person name="Ohm R."/>
            <person name="Pangilinan J."/>
            <person name="Park H.-J.H."/>
            <person name="Ramirez L."/>
            <person name="Alfaro M."/>
            <person name="Sun H."/>
            <person name="Tritt A."/>
            <person name="Yoshinaga Y."/>
            <person name="Zwiers L.-H.L."/>
            <person name="Turgeon B.G."/>
            <person name="Goodwin S.B."/>
            <person name="Spatafora J.W."/>
            <person name="Crous P.W."/>
            <person name="Grigoriev I.V."/>
        </authorList>
    </citation>
    <scope>NUCLEOTIDE SEQUENCE [LARGE SCALE GENOMIC DNA]</scope>
    <source>
        <strain evidence="2 3">CBS 611.86</strain>
    </source>
</reference>
<sequence>MLVHIWISQSCALRSIHAASTTRVQSRETLATLSQISSTTQRNRSYHPTHLHHSSHPCAQQCTLQPKYFIFSGSKMSRAKPVRSSDQIRSDPALQPCLALSCLVLPTVLNLTPPANAFQLDRGRFEKLVHPSVCGLFGASDDVGDGQNSERARERETGWGLWRG</sequence>
<feature type="region of interest" description="Disordered" evidence="1">
    <location>
        <begin position="144"/>
        <end position="164"/>
    </location>
</feature>
<gene>
    <name evidence="2" type="ORF">BDV95DRAFT_143035</name>
</gene>
<name>A0A7C8MJT1_9PLEO</name>
<feature type="compositionally biased region" description="Basic and acidic residues" evidence="1">
    <location>
        <begin position="148"/>
        <end position="157"/>
    </location>
</feature>
<dbReference type="Proteomes" id="UP000481861">
    <property type="component" value="Unassembled WGS sequence"/>
</dbReference>
<protein>
    <submittedName>
        <fullName evidence="2">Uncharacterized protein</fullName>
    </submittedName>
</protein>
<keyword evidence="3" id="KW-1185">Reference proteome</keyword>
<evidence type="ECO:0000256" key="1">
    <source>
        <dbReference type="SAM" id="MobiDB-lite"/>
    </source>
</evidence>
<evidence type="ECO:0000313" key="3">
    <source>
        <dbReference type="Proteomes" id="UP000481861"/>
    </source>
</evidence>
<dbReference type="AlphaFoldDB" id="A0A7C8MJT1"/>
<evidence type="ECO:0000313" key="2">
    <source>
        <dbReference type="EMBL" id="KAF2877323.1"/>
    </source>
</evidence>
<dbReference type="EMBL" id="JAADJZ010000002">
    <property type="protein sequence ID" value="KAF2877323.1"/>
    <property type="molecule type" value="Genomic_DNA"/>
</dbReference>
<proteinExistence type="predicted"/>
<accession>A0A7C8MJT1</accession>
<comment type="caution">
    <text evidence="2">The sequence shown here is derived from an EMBL/GenBank/DDBJ whole genome shotgun (WGS) entry which is preliminary data.</text>
</comment>